<dbReference type="PROSITE" id="PS50110">
    <property type="entry name" value="RESPONSE_REGULATORY"/>
    <property type="match status" value="1"/>
</dbReference>
<dbReference type="AlphaFoldDB" id="A0A246K1M3"/>
<dbReference type="Proteomes" id="UP000197361">
    <property type="component" value="Unassembled WGS sequence"/>
</dbReference>
<evidence type="ECO:0000256" key="1">
    <source>
        <dbReference type="ARBA" id="ARBA00022553"/>
    </source>
</evidence>
<dbReference type="Pfam" id="PF00072">
    <property type="entry name" value="Response_reg"/>
    <property type="match status" value="1"/>
</dbReference>
<dbReference type="InterPro" id="IPR025944">
    <property type="entry name" value="Sigma_54_int_dom_CS"/>
</dbReference>
<dbReference type="InterPro" id="IPR002078">
    <property type="entry name" value="Sigma_54_int"/>
</dbReference>
<dbReference type="Gene3D" id="3.40.50.300">
    <property type="entry name" value="P-loop containing nucleotide triphosphate hydrolases"/>
    <property type="match status" value="1"/>
</dbReference>
<dbReference type="SUPFAM" id="SSF52172">
    <property type="entry name" value="CheY-like"/>
    <property type="match status" value="1"/>
</dbReference>
<evidence type="ECO:0000259" key="8">
    <source>
        <dbReference type="PROSITE" id="PS50045"/>
    </source>
</evidence>
<dbReference type="Pfam" id="PF25601">
    <property type="entry name" value="AAA_lid_14"/>
    <property type="match status" value="1"/>
</dbReference>
<dbReference type="InterPro" id="IPR001789">
    <property type="entry name" value="Sig_transdc_resp-reg_receiver"/>
</dbReference>
<dbReference type="InterPro" id="IPR011006">
    <property type="entry name" value="CheY-like_superfamily"/>
</dbReference>
<dbReference type="CDD" id="cd00009">
    <property type="entry name" value="AAA"/>
    <property type="match status" value="1"/>
</dbReference>
<dbReference type="PROSITE" id="PS00688">
    <property type="entry name" value="SIGMA54_INTERACT_3"/>
    <property type="match status" value="1"/>
</dbReference>
<keyword evidence="3" id="KW-0067">ATP-binding</keyword>
<dbReference type="SMART" id="SM00382">
    <property type="entry name" value="AAA"/>
    <property type="match status" value="1"/>
</dbReference>
<dbReference type="InterPro" id="IPR027417">
    <property type="entry name" value="P-loop_NTPase"/>
</dbReference>
<proteinExistence type="predicted"/>
<evidence type="ECO:0000256" key="3">
    <source>
        <dbReference type="ARBA" id="ARBA00022840"/>
    </source>
</evidence>
<keyword evidence="1 7" id="KW-0597">Phosphoprotein</keyword>
<dbReference type="InterPro" id="IPR003593">
    <property type="entry name" value="AAA+_ATPase"/>
</dbReference>
<dbReference type="Gene3D" id="3.40.50.2300">
    <property type="match status" value="1"/>
</dbReference>
<dbReference type="GO" id="GO:0043565">
    <property type="term" value="F:sequence-specific DNA binding"/>
    <property type="evidence" value="ECO:0007669"/>
    <property type="project" value="InterPro"/>
</dbReference>
<sequence>MIEGSISVVFVEDDDRLRAGTVQALQLEGFAVAAFPAATAALREINSDFDGVVVSDVRLPVLDGIEFFARIRQIDPDIPVIFTTAHGDVSMAVNSMKEGAADFFTKPYAIERLARSVRQAADRRKLLLENRRLRSQLEGSTRAGWMGSSAVASRTERIVREVAQTDADLLVSGAPGTGKSHVARLVHDLSPRRNRPFVVLDPGVFANEEANVLVYGRDPSVALSRSGIIERASGGTLVIEAVENIPARDRPRLISLVDHRNFIALGADRPRNVDIRIIGTTTTRRAEDDDVPARDRGLEDRLSGITVTLPRLFERRDDIPELFRMFVAEFERSLERSAADLTEVEWHHLVSHDWPGNLRELRTFAQNFVLGLTRLAQPATQGAEGASLHALVANFERTLLEDAMRRTGGSVAEIQRNLNIPRKTLYDKLAKYGLQARNFRS</sequence>
<evidence type="ECO:0000259" key="9">
    <source>
        <dbReference type="PROSITE" id="PS50110"/>
    </source>
</evidence>
<dbReference type="RefSeq" id="WP_088440158.1">
    <property type="nucleotide sequence ID" value="NZ_BMMC01000001.1"/>
</dbReference>
<dbReference type="SMART" id="SM00448">
    <property type="entry name" value="REC"/>
    <property type="match status" value="1"/>
</dbReference>
<keyword evidence="5" id="KW-0805">Transcription regulation</keyword>
<feature type="modified residue" description="4-aspartylphosphate" evidence="7">
    <location>
        <position position="56"/>
    </location>
</feature>
<dbReference type="FunFam" id="3.40.50.2300:FF:000018">
    <property type="entry name" value="DNA-binding transcriptional regulator NtrC"/>
    <property type="match status" value="1"/>
</dbReference>
<evidence type="ECO:0000256" key="6">
    <source>
        <dbReference type="ARBA" id="ARBA00023163"/>
    </source>
</evidence>
<dbReference type="InterPro" id="IPR002197">
    <property type="entry name" value="HTH_Fis"/>
</dbReference>
<dbReference type="GO" id="GO:0000160">
    <property type="term" value="P:phosphorelay signal transduction system"/>
    <property type="evidence" value="ECO:0007669"/>
    <property type="project" value="UniProtKB-KW"/>
</dbReference>
<keyword evidence="11" id="KW-1185">Reference proteome</keyword>
<dbReference type="PROSITE" id="PS50045">
    <property type="entry name" value="SIGMA54_INTERACT_4"/>
    <property type="match status" value="1"/>
</dbReference>
<keyword evidence="6" id="KW-0804">Transcription</keyword>
<organism evidence="10 11">
    <name type="scientific">Sphingopyxis bauzanensis</name>
    <dbReference type="NCBI Taxonomy" id="651663"/>
    <lineage>
        <taxon>Bacteria</taxon>
        <taxon>Pseudomonadati</taxon>
        <taxon>Pseudomonadota</taxon>
        <taxon>Alphaproteobacteria</taxon>
        <taxon>Sphingomonadales</taxon>
        <taxon>Sphingomonadaceae</taxon>
        <taxon>Sphingopyxis</taxon>
    </lineage>
</organism>
<evidence type="ECO:0000313" key="10">
    <source>
        <dbReference type="EMBL" id="OWQ99415.1"/>
    </source>
</evidence>
<keyword evidence="4" id="KW-0902">Two-component regulatory system</keyword>
<evidence type="ECO:0000256" key="5">
    <source>
        <dbReference type="ARBA" id="ARBA00023015"/>
    </source>
</evidence>
<protein>
    <submittedName>
        <fullName evidence="10">DNA-binding response regulator</fullName>
    </submittedName>
</protein>
<dbReference type="Gene3D" id="1.10.10.60">
    <property type="entry name" value="Homeodomain-like"/>
    <property type="match status" value="1"/>
</dbReference>
<dbReference type="SUPFAM" id="SSF46689">
    <property type="entry name" value="Homeodomain-like"/>
    <property type="match status" value="1"/>
</dbReference>
<reference evidence="10 11" key="1">
    <citation type="journal article" date="2010" name="Int. J. Syst. Evol. Microbiol.">
        <title>Sphingopyxis bauzanensis sp. nov., a psychrophilic bacterium isolated from soil.</title>
        <authorList>
            <person name="Zhang D.C."/>
            <person name="Liu H.C."/>
            <person name="Xin Y.H."/>
            <person name="Zhou Y.G."/>
            <person name="Schinner F."/>
            <person name="Margesin R."/>
        </authorList>
    </citation>
    <scope>NUCLEOTIDE SEQUENCE [LARGE SCALE GENOMIC DNA]</scope>
    <source>
        <strain evidence="10 11">DSM 22271</strain>
    </source>
</reference>
<dbReference type="InterPro" id="IPR058031">
    <property type="entry name" value="AAA_lid_NorR"/>
</dbReference>
<dbReference type="OrthoDB" id="9154941at2"/>
<evidence type="ECO:0000313" key="11">
    <source>
        <dbReference type="Proteomes" id="UP000197361"/>
    </source>
</evidence>
<dbReference type="GO" id="GO:0005524">
    <property type="term" value="F:ATP binding"/>
    <property type="evidence" value="ECO:0007669"/>
    <property type="project" value="UniProtKB-KW"/>
</dbReference>
<dbReference type="GO" id="GO:0006355">
    <property type="term" value="P:regulation of DNA-templated transcription"/>
    <property type="evidence" value="ECO:0007669"/>
    <property type="project" value="InterPro"/>
</dbReference>
<dbReference type="PANTHER" id="PTHR32071">
    <property type="entry name" value="TRANSCRIPTIONAL REGULATORY PROTEIN"/>
    <property type="match status" value="1"/>
</dbReference>
<feature type="domain" description="Sigma-54 factor interaction" evidence="8">
    <location>
        <begin position="145"/>
        <end position="370"/>
    </location>
</feature>
<feature type="domain" description="Response regulatory" evidence="9">
    <location>
        <begin position="7"/>
        <end position="121"/>
    </location>
</feature>
<evidence type="ECO:0000256" key="4">
    <source>
        <dbReference type="ARBA" id="ARBA00023012"/>
    </source>
</evidence>
<keyword evidence="10" id="KW-0238">DNA-binding</keyword>
<dbReference type="EMBL" id="NISK01000001">
    <property type="protein sequence ID" value="OWQ99415.1"/>
    <property type="molecule type" value="Genomic_DNA"/>
</dbReference>
<evidence type="ECO:0000256" key="7">
    <source>
        <dbReference type="PROSITE-ProRule" id="PRU00169"/>
    </source>
</evidence>
<accession>A0A246K1M3</accession>
<dbReference type="PANTHER" id="PTHR32071:SF57">
    <property type="entry name" value="C4-DICARBOXYLATE TRANSPORT TRANSCRIPTIONAL REGULATORY PROTEIN DCTD"/>
    <property type="match status" value="1"/>
</dbReference>
<dbReference type="SUPFAM" id="SSF52540">
    <property type="entry name" value="P-loop containing nucleoside triphosphate hydrolases"/>
    <property type="match status" value="1"/>
</dbReference>
<gene>
    <name evidence="10" type="ORF">CDQ92_04595</name>
</gene>
<evidence type="ECO:0000256" key="2">
    <source>
        <dbReference type="ARBA" id="ARBA00022741"/>
    </source>
</evidence>
<name>A0A246K1M3_9SPHN</name>
<dbReference type="Gene3D" id="1.10.8.60">
    <property type="match status" value="1"/>
</dbReference>
<dbReference type="Pfam" id="PF02954">
    <property type="entry name" value="HTH_8"/>
    <property type="match status" value="1"/>
</dbReference>
<comment type="caution">
    <text evidence="10">The sequence shown here is derived from an EMBL/GenBank/DDBJ whole genome shotgun (WGS) entry which is preliminary data.</text>
</comment>
<keyword evidence="2" id="KW-0547">Nucleotide-binding</keyword>
<dbReference type="InterPro" id="IPR009057">
    <property type="entry name" value="Homeodomain-like_sf"/>
</dbReference>
<dbReference type="Pfam" id="PF00158">
    <property type="entry name" value="Sigma54_activat"/>
    <property type="match status" value="1"/>
</dbReference>